<feature type="domain" description="NFACT protein C-terminal" evidence="9">
    <location>
        <begin position="978"/>
        <end position="1085"/>
    </location>
</feature>
<reference evidence="10 11" key="1">
    <citation type="journal article" date="2018" name="Mol. Ecol.">
        <title>The obligate alkalophilic soda-lake fungus Sodiomyces alkalinus has shifted to a protein diet.</title>
        <authorList>
            <person name="Grum-Grzhimaylo A.A."/>
            <person name="Falkoski D.L."/>
            <person name="van den Heuvel J."/>
            <person name="Valero-Jimenez C.A."/>
            <person name="Min B."/>
            <person name="Choi I.G."/>
            <person name="Lipzen A."/>
            <person name="Daum C.G."/>
            <person name="Aanen D.K."/>
            <person name="Tsang A."/>
            <person name="Henrissat B."/>
            <person name="Bilanenko E.N."/>
            <person name="de Vries R.P."/>
            <person name="van Kan J.A.L."/>
            <person name="Grigoriev I.V."/>
            <person name="Debets A.J.M."/>
        </authorList>
    </citation>
    <scope>NUCLEOTIDE SEQUENCE [LARGE SCALE GENOMIC DNA]</scope>
    <source>
        <strain evidence="10 11">F11</strain>
    </source>
</reference>
<accession>A0A3N2PLG6</accession>
<dbReference type="Gene3D" id="2.30.310.10">
    <property type="entry name" value="ibrinogen binding protein from staphylococcus aureus domain"/>
    <property type="match status" value="1"/>
</dbReference>
<feature type="compositionally biased region" description="Low complexity" evidence="7">
    <location>
        <begin position="863"/>
        <end position="878"/>
    </location>
</feature>
<dbReference type="AlphaFoldDB" id="A0A3N2PLG6"/>
<evidence type="ECO:0000313" key="11">
    <source>
        <dbReference type="Proteomes" id="UP000272025"/>
    </source>
</evidence>
<evidence type="ECO:0000256" key="5">
    <source>
        <dbReference type="ARBA" id="ARBA00070414"/>
    </source>
</evidence>
<dbReference type="PANTHER" id="PTHR15239">
    <property type="entry name" value="NUCLEAR EXPORT MEDIATOR FACTOR NEMF"/>
    <property type="match status" value="1"/>
</dbReference>
<evidence type="ECO:0000256" key="2">
    <source>
        <dbReference type="ARBA" id="ARBA00008318"/>
    </source>
</evidence>
<comment type="subcellular location">
    <subcellularLocation>
        <location evidence="1">Cytoplasm</location>
    </subcellularLocation>
</comment>
<dbReference type="InterPro" id="IPR021846">
    <property type="entry name" value="NFACT-C"/>
</dbReference>
<dbReference type="GO" id="GO:0072344">
    <property type="term" value="P:rescue of stalled ribosome"/>
    <property type="evidence" value="ECO:0007669"/>
    <property type="project" value="TreeGrafter"/>
</dbReference>
<evidence type="ECO:0000313" key="10">
    <source>
        <dbReference type="EMBL" id="ROT35367.1"/>
    </source>
</evidence>
<dbReference type="GeneID" id="39581728"/>
<dbReference type="GO" id="GO:0000049">
    <property type="term" value="F:tRNA binding"/>
    <property type="evidence" value="ECO:0007669"/>
    <property type="project" value="TreeGrafter"/>
</dbReference>
<feature type="compositionally biased region" description="Acidic residues" evidence="7">
    <location>
        <begin position="831"/>
        <end position="847"/>
    </location>
</feature>
<feature type="compositionally biased region" description="Gly residues" evidence="7">
    <location>
        <begin position="1088"/>
        <end position="1111"/>
    </location>
</feature>
<feature type="compositionally biased region" description="Basic residues" evidence="7">
    <location>
        <begin position="942"/>
        <end position="951"/>
    </location>
</feature>
<keyword evidence="11" id="KW-1185">Reference proteome</keyword>
<dbReference type="Pfam" id="PF11923">
    <property type="entry name" value="NFACT-C"/>
    <property type="match status" value="1"/>
</dbReference>
<evidence type="ECO:0000256" key="7">
    <source>
        <dbReference type="SAM" id="MobiDB-lite"/>
    </source>
</evidence>
<feature type="compositionally biased region" description="Low complexity" evidence="7">
    <location>
        <begin position="460"/>
        <end position="472"/>
    </location>
</feature>
<evidence type="ECO:0000256" key="3">
    <source>
        <dbReference type="ARBA" id="ARBA00022490"/>
    </source>
</evidence>
<dbReference type="FunFam" id="2.30.310.10:FF:000003">
    <property type="entry name" value="Zinc knuckle domain containing protein"/>
    <property type="match status" value="1"/>
</dbReference>
<feature type="region of interest" description="Disordered" evidence="7">
    <location>
        <begin position="1087"/>
        <end position="1117"/>
    </location>
</feature>
<keyword evidence="4 6" id="KW-0175">Coiled coil</keyword>
<feature type="region of interest" description="Disordered" evidence="7">
    <location>
        <begin position="446"/>
        <end position="486"/>
    </location>
</feature>
<keyword evidence="3" id="KW-0963">Cytoplasm</keyword>
<dbReference type="Proteomes" id="UP000272025">
    <property type="component" value="Unassembled WGS sequence"/>
</dbReference>
<dbReference type="Pfam" id="PF05833">
    <property type="entry name" value="NFACT_N"/>
    <property type="match status" value="1"/>
</dbReference>
<feature type="domain" description="NFACT RNA-binding" evidence="8">
    <location>
        <begin position="562"/>
        <end position="675"/>
    </location>
</feature>
<dbReference type="STRING" id="1314773.A0A3N2PLG6"/>
<dbReference type="PANTHER" id="PTHR15239:SF6">
    <property type="entry name" value="RIBOSOME QUALITY CONTROL COMPLEX SUBUNIT NEMF"/>
    <property type="match status" value="1"/>
</dbReference>
<organism evidence="10 11">
    <name type="scientific">Sodiomyces alkalinus (strain CBS 110278 / VKM F-3762 / F11)</name>
    <name type="common">Alkaliphilic filamentous fungus</name>
    <dbReference type="NCBI Taxonomy" id="1314773"/>
    <lineage>
        <taxon>Eukaryota</taxon>
        <taxon>Fungi</taxon>
        <taxon>Dikarya</taxon>
        <taxon>Ascomycota</taxon>
        <taxon>Pezizomycotina</taxon>
        <taxon>Sordariomycetes</taxon>
        <taxon>Hypocreomycetidae</taxon>
        <taxon>Glomerellales</taxon>
        <taxon>Plectosphaerellaceae</taxon>
        <taxon>Sodiomyces</taxon>
    </lineage>
</organism>
<feature type="coiled-coil region" evidence="6">
    <location>
        <begin position="353"/>
        <end position="401"/>
    </location>
</feature>
<evidence type="ECO:0000259" key="8">
    <source>
        <dbReference type="Pfam" id="PF05670"/>
    </source>
</evidence>
<proteinExistence type="inferred from homology"/>
<name>A0A3N2PLG6_SODAK</name>
<sequence length="1117" mass="122802">MKQRFSSLDVKVIAHELQESLVSLRLANVYDLSSKILLLKFAKPNNKKQLLIDSGFRCHLTDFARTTAAAPSAFVARLRKFLKTRRLTSVRQIGTDRIIEFRFSDGQYRLFLEFFASGNVILTDADLKILALLRNVPEGEGQEPQRVGLSYSLENRQNYGGAPPLTEERLRDALRLTVDRAARKAAAASGKKSRSRPGDELRKGLATTITELPPMLVDHSFLVTNFDPSISPAEILENDELLAHLLRALTEARRVVEEATTSEKATGYIIAKHKNGKAEPGETPGDSADTEMARREDLLYEDFHPFQPQKAADDPSAKVLTFEGFNKTVDEYFSSLEGQKLESKLSDREAAAKRKLEATKEDHAKRLEGLQEAQTLNEQKAAAIEANLERVQEAMDAVNGLLQQGMDWVNINKLIEREQERGNPVAEMIKLPLRLHEDVITLLLGREEEMDDDDMDEAYESGYESGSESGSESSDDEDAGAGSRGADKRLQVDVHLSLSPWANARGYYEQRRTAAVKQQKTLQQSGVALKNAERKIEEDLKKGLKQEKAVLQPIRRQMWFEKFIWFISSDGYLVLGGKDAHQNEMLYKRYLRKGDVYCHADLHGATSVIVKNNPKTPDAPIPPATLAQAGMVAVCSSSAWDSKAGMGAWWVHADQVSKSAPSGEYLPVGSFTVRGQKNFLPPAPLLLGLGVLFRISEESKARHVKHRLRDDADSVASSAPQESIPETTIPSAASTSAQEAGDDESMDEQWSGDEEEEEEEDSAPRDNPLQGRNNDDEGDEAGEGEPSEDPAPVQEMGRLEVSGKPSEPNKPDVEEEESVKKELAERVGDGDGADDGDDSDAVEDGDGATERTATEGQTMTDEGPSAPASSRGGSSTPANTKKPQKRGQKRKAKKMATRYKDQDEEDRLAAQALIGASKGRQRAEAEAKAKAQREAELAAQKERRRAQHERRKKETAEHEEVRRLMREEGVEVLEADEEEKTTALDDLVGTPLPGDELVEAIPVCAPWNAMARCKYRVKMQPGALKKGKAVKEILERWKADSGRKGALDERAQDTERMWPREVELIKGFKAEEVINVVPVGKVRVMMAGGSGGGGGGGGGGKGGQGKGGRGGKGSKRK</sequence>
<feature type="compositionally biased region" description="Basic and acidic residues" evidence="7">
    <location>
        <begin position="921"/>
        <end position="941"/>
    </location>
</feature>
<gene>
    <name evidence="10" type="ORF">SODALDRAFT_346319</name>
</gene>
<dbReference type="InterPro" id="IPR051608">
    <property type="entry name" value="RQC_Subunit_NEMF"/>
</dbReference>
<dbReference type="EMBL" id="ML119061">
    <property type="protein sequence ID" value="ROT35367.1"/>
    <property type="molecule type" value="Genomic_DNA"/>
</dbReference>
<evidence type="ECO:0000256" key="6">
    <source>
        <dbReference type="SAM" id="Coils"/>
    </source>
</evidence>
<evidence type="ECO:0000256" key="1">
    <source>
        <dbReference type="ARBA" id="ARBA00004496"/>
    </source>
</evidence>
<feature type="compositionally biased region" description="Acidic residues" evidence="7">
    <location>
        <begin position="970"/>
        <end position="979"/>
    </location>
</feature>
<feature type="compositionally biased region" description="Basic and acidic residues" evidence="7">
    <location>
        <begin position="807"/>
        <end position="829"/>
    </location>
</feature>
<comment type="similarity">
    <text evidence="2">Belongs to the NEMF family.</text>
</comment>
<feature type="compositionally biased region" description="Acidic residues" evidence="7">
    <location>
        <begin position="776"/>
        <end position="788"/>
    </location>
</feature>
<protein>
    <recommendedName>
        <fullName evidence="5">Ribosome quality control complex subunit 2</fullName>
    </recommendedName>
</protein>
<feature type="compositionally biased region" description="Polar residues" evidence="7">
    <location>
        <begin position="715"/>
        <end position="738"/>
    </location>
</feature>
<feature type="compositionally biased region" description="Acidic residues" evidence="7">
    <location>
        <begin position="448"/>
        <end position="459"/>
    </location>
</feature>
<dbReference type="GO" id="GO:0043023">
    <property type="term" value="F:ribosomal large subunit binding"/>
    <property type="evidence" value="ECO:0007669"/>
    <property type="project" value="TreeGrafter"/>
</dbReference>
<dbReference type="GO" id="GO:1990112">
    <property type="term" value="C:RQC complex"/>
    <property type="evidence" value="ECO:0007669"/>
    <property type="project" value="TreeGrafter"/>
</dbReference>
<dbReference type="GO" id="GO:0005737">
    <property type="term" value="C:cytoplasm"/>
    <property type="evidence" value="ECO:0007669"/>
    <property type="project" value="UniProtKB-SubCell"/>
</dbReference>
<dbReference type="InterPro" id="IPR008532">
    <property type="entry name" value="NFACT_RNA-bd"/>
</dbReference>
<feature type="region of interest" description="Disordered" evidence="7">
    <location>
        <begin position="701"/>
        <end position="980"/>
    </location>
</feature>
<dbReference type="RefSeq" id="XP_028463173.1">
    <property type="nucleotide sequence ID" value="XM_028613250.1"/>
</dbReference>
<feature type="compositionally biased region" description="Basic and acidic residues" evidence="7">
    <location>
        <begin position="952"/>
        <end position="969"/>
    </location>
</feature>
<dbReference type="GO" id="GO:1990116">
    <property type="term" value="P:ribosome-associated ubiquitin-dependent protein catabolic process"/>
    <property type="evidence" value="ECO:0007669"/>
    <property type="project" value="TreeGrafter"/>
</dbReference>
<evidence type="ECO:0000259" key="9">
    <source>
        <dbReference type="Pfam" id="PF11923"/>
    </source>
</evidence>
<dbReference type="OrthoDB" id="207084at2759"/>
<evidence type="ECO:0000256" key="4">
    <source>
        <dbReference type="ARBA" id="ARBA00023054"/>
    </source>
</evidence>
<feature type="compositionally biased region" description="Basic residues" evidence="7">
    <location>
        <begin position="882"/>
        <end position="897"/>
    </location>
</feature>
<dbReference type="Pfam" id="PF05670">
    <property type="entry name" value="NFACT-R_1"/>
    <property type="match status" value="1"/>
</dbReference>
<feature type="compositionally biased region" description="Acidic residues" evidence="7">
    <location>
        <begin position="740"/>
        <end position="761"/>
    </location>
</feature>